<gene>
    <name evidence="2" type="ORF">MOZ60_05575</name>
</gene>
<dbReference type="PANTHER" id="PTHR43479">
    <property type="entry name" value="ACREF/ENVCD OPERON REPRESSOR-RELATED"/>
    <property type="match status" value="1"/>
</dbReference>
<evidence type="ECO:0000313" key="2">
    <source>
        <dbReference type="EMBL" id="MDX8419559.1"/>
    </source>
</evidence>
<dbReference type="AlphaFoldDB" id="A0AB35U3Q0"/>
<dbReference type="InterPro" id="IPR039532">
    <property type="entry name" value="TetR_C_Firmicutes"/>
</dbReference>
<dbReference type="PANTHER" id="PTHR43479:SF7">
    <property type="entry name" value="TETR-FAMILY TRANSCRIPTIONAL REGULATOR"/>
    <property type="match status" value="1"/>
</dbReference>
<organism evidence="2 3">
    <name type="scientific">Grylomicrobium aquisgranensis</name>
    <dbReference type="NCBI Taxonomy" id="2926318"/>
    <lineage>
        <taxon>Bacteria</taxon>
        <taxon>Bacillati</taxon>
        <taxon>Bacillota</taxon>
        <taxon>Erysipelotrichia</taxon>
        <taxon>Erysipelotrichales</taxon>
        <taxon>Erysipelotrichaceae</taxon>
        <taxon>Grylomicrobium</taxon>
    </lineage>
</organism>
<dbReference type="RefSeq" id="WP_277008642.1">
    <property type="nucleotide sequence ID" value="NZ_JALBUR010000010.1"/>
</dbReference>
<dbReference type="SUPFAM" id="SSF46689">
    <property type="entry name" value="Homeodomain-like"/>
    <property type="match status" value="1"/>
</dbReference>
<protein>
    <submittedName>
        <fullName evidence="2">TetR/AcrR family transcriptional regulator</fullName>
    </submittedName>
</protein>
<dbReference type="Gene3D" id="1.10.357.10">
    <property type="entry name" value="Tetracycline Repressor, domain 2"/>
    <property type="match status" value="1"/>
</dbReference>
<reference evidence="2 3" key="1">
    <citation type="submission" date="2022-03" db="EMBL/GenBank/DDBJ databases">
        <title>Novel taxa within the pig intestine.</title>
        <authorList>
            <person name="Wylensek D."/>
            <person name="Bishof K."/>
            <person name="Afrizal A."/>
            <person name="Clavel T."/>
        </authorList>
    </citation>
    <scope>NUCLEOTIDE SEQUENCE [LARGE SCALE GENOMIC DNA]</scope>
    <source>
        <strain evidence="2 3">CLA-KB-P133</strain>
    </source>
</reference>
<comment type="caution">
    <text evidence="2">The sequence shown here is derived from an EMBL/GenBank/DDBJ whole genome shotgun (WGS) entry which is preliminary data.</text>
</comment>
<keyword evidence="3" id="KW-1185">Reference proteome</keyword>
<sequence>MEYRRGIMKTSLSENLRVLMTRKLFEKITIKQICDETGVIRATFYNYFDDKYDCLNWIVHTDLLGDKQAMVTGNFDLFINSAFNNIEKNREFYRAAYNVTGQNSFEDMIRSNLSDAIIQFFDENRKMDYLPAYSNEILARYYAEGFAFIIRQFVFDSTGASVSSYRRMVFDLLNHSFSDYVARR</sequence>
<dbReference type="InterPro" id="IPR009057">
    <property type="entry name" value="Homeodomain-like_sf"/>
</dbReference>
<dbReference type="EMBL" id="JALBUR010000010">
    <property type="protein sequence ID" value="MDX8419559.1"/>
    <property type="molecule type" value="Genomic_DNA"/>
</dbReference>
<evidence type="ECO:0000313" key="3">
    <source>
        <dbReference type="Proteomes" id="UP001286174"/>
    </source>
</evidence>
<proteinExistence type="predicted"/>
<feature type="domain" description="Transcriptional regulator TetR C-terminal Firmicutes type" evidence="1">
    <location>
        <begin position="77"/>
        <end position="173"/>
    </location>
</feature>
<dbReference type="Pfam" id="PF14278">
    <property type="entry name" value="TetR_C_8"/>
    <property type="match status" value="1"/>
</dbReference>
<accession>A0AB35U3Q0</accession>
<evidence type="ECO:0000259" key="1">
    <source>
        <dbReference type="Pfam" id="PF14278"/>
    </source>
</evidence>
<dbReference type="Proteomes" id="UP001286174">
    <property type="component" value="Unassembled WGS sequence"/>
</dbReference>
<dbReference type="InterPro" id="IPR050624">
    <property type="entry name" value="HTH-type_Tx_Regulator"/>
</dbReference>
<name>A0AB35U3Q0_9FIRM</name>